<sequence length="399" mass="45317">MHPFKNLSITAIVICSIASFAIADSTKGFRQPLFTWTDTPSSTINMIWLTDANESDSLQWRAEGEDSWKNAIAGIHPFGPDKGTEVCQLALSGLESDTIYEVKLGGEIYRFRTLPDERPVRLNFAAGGDMMHTPEMHRAATKAMAKSDPAFAILGGDLAYANGRDQERWFDWINVWVDEAVTSDGLSIPFIVAIGNHEVIGGYNKTPAEAPYFYSLFPFPEPNKSNYVVDVFDDMSVFVLDTNHTQRVIDQEEWLEQTLKERANHKHLFAVYHFPAYGIKKKGLKNENSKQIREHWTPLFDQYNLDAAFENDSHIYKRSVLIRDDKKDPEGTLYIGDGAWGVTVRDLSEAEVNQWHVSKAESRHHFIDVLIDEDVRTYTAYDPKGIAFDQFVDDRDAAH</sequence>
<dbReference type="GO" id="GO:0046872">
    <property type="term" value="F:metal ion binding"/>
    <property type="evidence" value="ECO:0007669"/>
    <property type="project" value="InterPro"/>
</dbReference>
<dbReference type="InterPro" id="IPR008963">
    <property type="entry name" value="Purple_acid_Pase-like_N"/>
</dbReference>
<dbReference type="SUPFAM" id="SSF49363">
    <property type="entry name" value="Purple acid phosphatase, N-terminal domain"/>
    <property type="match status" value="1"/>
</dbReference>
<protein>
    <submittedName>
        <fullName evidence="4">Metallophosphoesterase</fullName>
    </submittedName>
</protein>
<dbReference type="InterPro" id="IPR039331">
    <property type="entry name" value="PAPs-like"/>
</dbReference>
<dbReference type="Gene3D" id="3.60.21.10">
    <property type="match status" value="1"/>
</dbReference>
<feature type="domain" description="Calcineurin-like phosphoesterase" evidence="3">
    <location>
        <begin position="143"/>
        <end position="308"/>
    </location>
</feature>
<reference evidence="4 5" key="1">
    <citation type="submission" date="2023-10" db="EMBL/GenBank/DDBJ databases">
        <title>Rubellicoccus peritrichatus gen. nov., sp. nov., isolated from an algae of coral reef tank.</title>
        <authorList>
            <person name="Luo J."/>
        </authorList>
    </citation>
    <scope>NUCLEOTIDE SEQUENCE [LARGE SCALE GENOMIC DNA]</scope>
    <source>
        <strain evidence="4 5">CR14</strain>
    </source>
</reference>
<name>A0AAQ3LF10_9BACT</name>
<gene>
    <name evidence="4" type="ORF">RZN69_09690</name>
</gene>
<feature type="signal peptide" evidence="2">
    <location>
        <begin position="1"/>
        <end position="23"/>
    </location>
</feature>
<dbReference type="GO" id="GO:0003993">
    <property type="term" value="F:acid phosphatase activity"/>
    <property type="evidence" value="ECO:0007669"/>
    <property type="project" value="InterPro"/>
</dbReference>
<dbReference type="AlphaFoldDB" id="A0AAQ3LF10"/>
<organism evidence="4 5">
    <name type="scientific">Rubellicoccus peritrichatus</name>
    <dbReference type="NCBI Taxonomy" id="3080537"/>
    <lineage>
        <taxon>Bacteria</taxon>
        <taxon>Pseudomonadati</taxon>
        <taxon>Verrucomicrobiota</taxon>
        <taxon>Opitutia</taxon>
        <taxon>Puniceicoccales</taxon>
        <taxon>Cerasicoccaceae</taxon>
        <taxon>Rubellicoccus</taxon>
    </lineage>
</organism>
<keyword evidence="5" id="KW-1185">Reference proteome</keyword>
<dbReference type="InterPro" id="IPR029052">
    <property type="entry name" value="Metallo-depent_PP-like"/>
</dbReference>
<evidence type="ECO:0000259" key="3">
    <source>
        <dbReference type="Pfam" id="PF00149"/>
    </source>
</evidence>
<keyword evidence="1 2" id="KW-0732">Signal</keyword>
<evidence type="ECO:0000256" key="2">
    <source>
        <dbReference type="SAM" id="SignalP"/>
    </source>
</evidence>
<evidence type="ECO:0000313" key="4">
    <source>
        <dbReference type="EMBL" id="WOO43359.1"/>
    </source>
</evidence>
<dbReference type="SUPFAM" id="SSF56300">
    <property type="entry name" value="Metallo-dependent phosphatases"/>
    <property type="match status" value="1"/>
</dbReference>
<dbReference type="PANTHER" id="PTHR22953">
    <property type="entry name" value="ACID PHOSPHATASE RELATED"/>
    <property type="match status" value="1"/>
</dbReference>
<dbReference type="PANTHER" id="PTHR22953:SF153">
    <property type="entry name" value="PURPLE ACID PHOSPHATASE"/>
    <property type="match status" value="1"/>
</dbReference>
<dbReference type="InterPro" id="IPR004843">
    <property type="entry name" value="Calcineurin-like_PHP"/>
</dbReference>
<evidence type="ECO:0000313" key="5">
    <source>
        <dbReference type="Proteomes" id="UP001304300"/>
    </source>
</evidence>
<dbReference type="EMBL" id="CP136920">
    <property type="protein sequence ID" value="WOO43359.1"/>
    <property type="molecule type" value="Genomic_DNA"/>
</dbReference>
<dbReference type="KEGG" id="puo:RZN69_09690"/>
<accession>A0AAQ3LF10</accession>
<proteinExistence type="predicted"/>
<evidence type="ECO:0000256" key="1">
    <source>
        <dbReference type="ARBA" id="ARBA00022729"/>
    </source>
</evidence>
<feature type="chain" id="PRO_5042887841" evidence="2">
    <location>
        <begin position="24"/>
        <end position="399"/>
    </location>
</feature>
<dbReference type="Pfam" id="PF00149">
    <property type="entry name" value="Metallophos"/>
    <property type="match status" value="1"/>
</dbReference>
<dbReference type="Proteomes" id="UP001304300">
    <property type="component" value="Chromosome"/>
</dbReference>
<dbReference type="RefSeq" id="WP_317835908.1">
    <property type="nucleotide sequence ID" value="NZ_CP136920.1"/>
</dbReference>